<reference evidence="2" key="1">
    <citation type="submission" date="2023-03" db="EMBL/GenBank/DDBJ databases">
        <authorList>
            <person name="Steffen K."/>
            <person name="Cardenas P."/>
        </authorList>
    </citation>
    <scope>NUCLEOTIDE SEQUENCE</scope>
</reference>
<comment type="caution">
    <text evidence="2">The sequence shown here is derived from an EMBL/GenBank/DDBJ whole genome shotgun (WGS) entry which is preliminary data.</text>
</comment>
<keyword evidence="3" id="KW-1185">Reference proteome</keyword>
<protein>
    <submittedName>
        <fullName evidence="2">Uncharacterized protein</fullName>
    </submittedName>
</protein>
<dbReference type="AlphaFoldDB" id="A0AA35RX57"/>
<proteinExistence type="predicted"/>
<gene>
    <name evidence="2" type="ORF">GBAR_LOCUS11385</name>
</gene>
<name>A0AA35RX57_GEOBA</name>
<evidence type="ECO:0000313" key="2">
    <source>
        <dbReference type="EMBL" id="CAI8018817.1"/>
    </source>
</evidence>
<feature type="compositionally biased region" description="Pro residues" evidence="1">
    <location>
        <begin position="63"/>
        <end position="73"/>
    </location>
</feature>
<accession>A0AA35RX57</accession>
<organism evidence="2 3">
    <name type="scientific">Geodia barretti</name>
    <name type="common">Barrett's horny sponge</name>
    <dbReference type="NCBI Taxonomy" id="519541"/>
    <lineage>
        <taxon>Eukaryota</taxon>
        <taxon>Metazoa</taxon>
        <taxon>Porifera</taxon>
        <taxon>Demospongiae</taxon>
        <taxon>Heteroscleromorpha</taxon>
        <taxon>Tetractinellida</taxon>
        <taxon>Astrophorina</taxon>
        <taxon>Geodiidae</taxon>
        <taxon>Geodia</taxon>
    </lineage>
</organism>
<feature type="compositionally biased region" description="Pro residues" evidence="1">
    <location>
        <begin position="81"/>
        <end position="90"/>
    </location>
</feature>
<sequence>MERDDLRKRMTVKSVSPVGGASDRQHSLIARPPSAPYLPRTSSPGVGDTGNYMTSLLNQTDPGPLPSTRPQPIFPITGRPEPSPFFPPPDQRGHFPPSQPPLQHPIPERERPRYPLPPPPGRRLIRGYPPPFERRPPRPGVYGPGPRFYHDARDRVPGIPPFKTSMD</sequence>
<dbReference type="EMBL" id="CASHTH010001711">
    <property type="protein sequence ID" value="CAI8018817.1"/>
    <property type="molecule type" value="Genomic_DNA"/>
</dbReference>
<feature type="compositionally biased region" description="Polar residues" evidence="1">
    <location>
        <begin position="51"/>
        <end position="61"/>
    </location>
</feature>
<evidence type="ECO:0000313" key="3">
    <source>
        <dbReference type="Proteomes" id="UP001174909"/>
    </source>
</evidence>
<evidence type="ECO:0000256" key="1">
    <source>
        <dbReference type="SAM" id="MobiDB-lite"/>
    </source>
</evidence>
<dbReference type="Proteomes" id="UP001174909">
    <property type="component" value="Unassembled WGS sequence"/>
</dbReference>
<feature type="region of interest" description="Disordered" evidence="1">
    <location>
        <begin position="1"/>
        <end position="167"/>
    </location>
</feature>